<dbReference type="VEuPathDB" id="FungiDB:A1Q1_05534"/>
<keyword evidence="5 6" id="KW-0472">Membrane</keyword>
<feature type="transmembrane region" description="Helical" evidence="6">
    <location>
        <begin position="108"/>
        <end position="126"/>
    </location>
</feature>
<dbReference type="InterPro" id="IPR039667">
    <property type="entry name" value="Dolichyldiphosphatase_PAP2"/>
</dbReference>
<dbReference type="HOGENOM" id="CLU_074922_0_2_1"/>
<feature type="transmembrane region" description="Helical" evidence="6">
    <location>
        <begin position="170"/>
        <end position="186"/>
    </location>
</feature>
<dbReference type="GeneID" id="25989046"/>
<evidence type="ECO:0000313" key="7">
    <source>
        <dbReference type="EMBL" id="EJT45988.1"/>
    </source>
</evidence>
<evidence type="ECO:0000256" key="3">
    <source>
        <dbReference type="ARBA" id="ARBA00022801"/>
    </source>
</evidence>
<keyword evidence="3" id="KW-0378">Hydrolase</keyword>
<gene>
    <name evidence="7" type="ORF">A1Q1_05534</name>
</gene>
<feature type="transmembrane region" description="Helical" evidence="6">
    <location>
        <begin position="147"/>
        <end position="164"/>
    </location>
</feature>
<dbReference type="GO" id="GO:0016020">
    <property type="term" value="C:membrane"/>
    <property type="evidence" value="ECO:0007669"/>
    <property type="project" value="UniProtKB-SubCell"/>
</dbReference>
<keyword evidence="4 6" id="KW-1133">Transmembrane helix</keyword>
<dbReference type="Gene3D" id="1.20.144.10">
    <property type="entry name" value="Phosphatidic acid phosphatase type 2/haloperoxidase"/>
    <property type="match status" value="1"/>
</dbReference>
<dbReference type="UniPathway" id="UPA00378"/>
<feature type="transmembrane region" description="Helical" evidence="6">
    <location>
        <begin position="67"/>
        <end position="88"/>
    </location>
</feature>
<dbReference type="CDD" id="cd03382">
    <property type="entry name" value="PAP2_dolichyldiphosphatase"/>
    <property type="match status" value="1"/>
</dbReference>
<keyword evidence="2 6" id="KW-0812">Transmembrane</keyword>
<dbReference type="GO" id="GO:0016787">
    <property type="term" value="F:hydrolase activity"/>
    <property type="evidence" value="ECO:0007669"/>
    <property type="project" value="UniProtKB-KW"/>
</dbReference>
<evidence type="ECO:0000256" key="4">
    <source>
        <dbReference type="ARBA" id="ARBA00022989"/>
    </source>
</evidence>
<evidence type="ECO:0000256" key="6">
    <source>
        <dbReference type="SAM" id="Phobius"/>
    </source>
</evidence>
<dbReference type="InterPro" id="IPR036938">
    <property type="entry name" value="PAP2/HPO_sf"/>
</dbReference>
<evidence type="ECO:0000256" key="1">
    <source>
        <dbReference type="ARBA" id="ARBA00004141"/>
    </source>
</evidence>
<protein>
    <submittedName>
        <fullName evidence="7">Pyrophosphatase</fullName>
    </submittedName>
</protein>
<dbReference type="Proteomes" id="UP000002748">
    <property type="component" value="Unassembled WGS sequence"/>
</dbReference>
<comment type="subcellular location">
    <subcellularLocation>
        <location evidence="1">Membrane</location>
        <topology evidence="1">Multi-pass membrane protein</topology>
    </subcellularLocation>
</comment>
<dbReference type="AlphaFoldDB" id="J5Q8B7"/>
<dbReference type="OrthoDB" id="302705at2759"/>
<sequence>MSIPQAASEAAAVVAESIPGPKHFALTHIVYPPSNKLGIPLALLSLSPIFLFVAYFVLVVFGRRMSLFLLAVGSVGNEALSLFLKRILKSPRPFPHLPHVGHGYGMPSSHTQAASFVLAWGIGYWLSIEARYDNMPTDARTRTVRKVRTGTYVFGLFAWSIAYHSAPQVAAGYIVGLAAGAAWYFLTEHVPRTSPDSLPGKIRQGLQWLWTGVGGIGGWQIGGAEGGWGEGWVFGVDKKEAPKSQ</sequence>
<dbReference type="RefSeq" id="XP_014177686.1">
    <property type="nucleotide sequence ID" value="XM_014322211.1"/>
</dbReference>
<dbReference type="SUPFAM" id="SSF48317">
    <property type="entry name" value="Acid phosphatase/Vanadium-dependent haloperoxidase"/>
    <property type="match status" value="1"/>
</dbReference>
<dbReference type="EMBL" id="ALBS01000312">
    <property type="protein sequence ID" value="EJT45988.1"/>
    <property type="molecule type" value="Genomic_DNA"/>
</dbReference>
<reference evidence="7 8" key="1">
    <citation type="journal article" date="2012" name="Eukaryot. Cell">
        <title>Draft genome sequence of CBS 2479, the standard type strain of Trichosporon asahii.</title>
        <authorList>
            <person name="Yang R.Y."/>
            <person name="Li H.T."/>
            <person name="Zhu H."/>
            <person name="Zhou G.P."/>
            <person name="Wang M."/>
            <person name="Wang L."/>
        </authorList>
    </citation>
    <scope>NUCLEOTIDE SEQUENCE [LARGE SCALE GENOMIC DNA]</scope>
    <source>
        <strain evidence="8">ATCC 90039 / CBS 2479 / JCM 2466 / KCTC 7840 / NCYC 2677 / UAMH 7654</strain>
    </source>
</reference>
<feature type="transmembrane region" description="Helical" evidence="6">
    <location>
        <begin position="37"/>
        <end position="60"/>
    </location>
</feature>
<organism evidence="7 8">
    <name type="scientific">Trichosporon asahii var. asahii (strain ATCC 90039 / CBS 2479 / JCM 2466 / KCTC 7840 / NBRC 103889/ NCYC 2677 / UAMH 7654)</name>
    <name type="common">Yeast</name>
    <dbReference type="NCBI Taxonomy" id="1186058"/>
    <lineage>
        <taxon>Eukaryota</taxon>
        <taxon>Fungi</taxon>
        <taxon>Dikarya</taxon>
        <taxon>Basidiomycota</taxon>
        <taxon>Agaricomycotina</taxon>
        <taxon>Tremellomycetes</taxon>
        <taxon>Trichosporonales</taxon>
        <taxon>Trichosporonaceae</taxon>
        <taxon>Trichosporon</taxon>
    </lineage>
</organism>
<dbReference type="KEGG" id="tasa:A1Q1_05534"/>
<accession>J5Q8B7</accession>
<name>J5Q8B7_TRIAS</name>
<proteinExistence type="predicted"/>
<comment type="caution">
    <text evidence="7">The sequence shown here is derived from an EMBL/GenBank/DDBJ whole genome shotgun (WGS) entry which is preliminary data.</text>
</comment>
<evidence type="ECO:0000256" key="2">
    <source>
        <dbReference type="ARBA" id="ARBA00022692"/>
    </source>
</evidence>
<evidence type="ECO:0000313" key="8">
    <source>
        <dbReference type="Proteomes" id="UP000002748"/>
    </source>
</evidence>
<evidence type="ECO:0000256" key="5">
    <source>
        <dbReference type="ARBA" id="ARBA00023136"/>
    </source>
</evidence>